<evidence type="ECO:0000313" key="9">
    <source>
        <dbReference type="Proteomes" id="UP000199341"/>
    </source>
</evidence>
<evidence type="ECO:0000259" key="5">
    <source>
        <dbReference type="Pfam" id="PF00205"/>
    </source>
</evidence>
<dbReference type="PROSITE" id="PS00187">
    <property type="entry name" value="TPP_ENZYMES"/>
    <property type="match status" value="1"/>
</dbReference>
<dbReference type="CDD" id="cd02003">
    <property type="entry name" value="TPP_IolD"/>
    <property type="match status" value="1"/>
</dbReference>
<dbReference type="NCBIfam" id="TIGR04377">
    <property type="entry name" value="myo_inos_iolD"/>
    <property type="match status" value="1"/>
</dbReference>
<name>A0A1H0NG52_9ACTN</name>
<accession>A0A1H0NG52</accession>
<dbReference type="SUPFAM" id="SSF52518">
    <property type="entry name" value="Thiamin diphosphate-binding fold (THDP-binding)"/>
    <property type="match status" value="2"/>
</dbReference>
<dbReference type="Pfam" id="PF00205">
    <property type="entry name" value="TPP_enzyme_M"/>
    <property type="match status" value="1"/>
</dbReference>
<dbReference type="InterPro" id="IPR030817">
    <property type="entry name" value="Myo_inos_IolD"/>
</dbReference>
<dbReference type="Pfam" id="PF02776">
    <property type="entry name" value="TPP_enzyme_N"/>
    <property type="match status" value="1"/>
</dbReference>
<sequence>MSTQAPATVRLTVAQATARFLAAQFAERDGERRRFFAGVLGIFGHGNVAGFGQALLQMEQESGGHSPLPYILARNEQAMVHTSVGYARQQDRLQTWACTASIGPGSTNMLTGAALATINRIPVLLLPSDTFATRVGAPVLQELEQPYAADVSVNDAFRPLSRFFDRVSRPEQLPAALLGAMRVLTDPADTGAATISLPQDVQAEAYDWPAELFAPRTWHIARRPAETALVAAAADLVRGARRPLLVAGGGVHYSGAEDALRDFAAATGIPVGETQAGKGSLPHGHPQLMGAVGSTGTTAANALARDADLVIGVGTRWSDFTTASRTAFQHPGVRFVNINAAAFDAGKHAGLALVADAREALTALTAALAGHRVPASYEQEQAALWAAWDAEVEAAYHPAAEVTDRLAPGVLTQSTVLGCVNELSGPRDVVLCAAGSMPGDLHKLWRVRDRKGYHVEYGYSCMGYEIPGAIGVRLADPTREVFAMVGDGGYLMMPTELATAVQERVKIIVVLVQNNGFHSIGSLSQSLGSQRFGTQYRYRGPGGRLDGPHLPTDLAANARSLGAHVIEVHSRADLEAAIAKAREWPADGGPVVIHVETDPLVSAPDSASWWDVPVSQTASLDSTREAHAEYVRHKADQRPLLAPAEPAGPSAEPAGAQEPGAPLGRTAPQPGDPAGN</sequence>
<dbReference type="OrthoDB" id="3194735at2"/>
<dbReference type="RefSeq" id="WP_093787251.1">
    <property type="nucleotide sequence ID" value="NZ_FNIE01000014.1"/>
</dbReference>
<dbReference type="Gene3D" id="3.40.50.1220">
    <property type="entry name" value="TPP-binding domain"/>
    <property type="match status" value="1"/>
</dbReference>
<feature type="domain" description="Thiamine pyrophosphate enzyme central" evidence="5">
    <location>
        <begin position="230"/>
        <end position="364"/>
    </location>
</feature>
<dbReference type="GO" id="GO:0019310">
    <property type="term" value="P:inositol catabolic process"/>
    <property type="evidence" value="ECO:0007669"/>
    <property type="project" value="InterPro"/>
</dbReference>
<dbReference type="Proteomes" id="UP000199341">
    <property type="component" value="Unassembled WGS sequence"/>
</dbReference>
<dbReference type="InterPro" id="IPR012001">
    <property type="entry name" value="Thiamin_PyroP_enz_TPP-bd_dom"/>
</dbReference>
<dbReference type="CDD" id="cd07035">
    <property type="entry name" value="TPP_PYR_POX_like"/>
    <property type="match status" value="1"/>
</dbReference>
<dbReference type="AlphaFoldDB" id="A0A1H0NG52"/>
<dbReference type="GO" id="GO:0000287">
    <property type="term" value="F:magnesium ion binding"/>
    <property type="evidence" value="ECO:0007669"/>
    <property type="project" value="InterPro"/>
</dbReference>
<reference evidence="8 9" key="1">
    <citation type="submission" date="2016-10" db="EMBL/GenBank/DDBJ databases">
        <authorList>
            <person name="de Groot N.N."/>
        </authorList>
    </citation>
    <scope>NUCLEOTIDE SEQUENCE [LARGE SCALE GENOMIC DNA]</scope>
    <source>
        <strain evidence="8 9">CGMCC 4.2022</strain>
    </source>
</reference>
<dbReference type="GO" id="GO:0009097">
    <property type="term" value="P:isoleucine biosynthetic process"/>
    <property type="evidence" value="ECO:0007669"/>
    <property type="project" value="TreeGrafter"/>
</dbReference>
<dbReference type="InterPro" id="IPR000399">
    <property type="entry name" value="TPP-bd_CS"/>
</dbReference>
<dbReference type="GO" id="GO:0005948">
    <property type="term" value="C:acetolactate synthase complex"/>
    <property type="evidence" value="ECO:0007669"/>
    <property type="project" value="TreeGrafter"/>
</dbReference>
<dbReference type="InterPro" id="IPR029035">
    <property type="entry name" value="DHS-like_NAD/FAD-binding_dom"/>
</dbReference>
<dbReference type="EMBL" id="FNIE01000014">
    <property type="protein sequence ID" value="SDO91566.1"/>
    <property type="molecule type" value="Genomic_DNA"/>
</dbReference>
<feature type="region of interest" description="Disordered" evidence="4">
    <location>
        <begin position="620"/>
        <end position="676"/>
    </location>
</feature>
<dbReference type="GO" id="GO:0016823">
    <property type="term" value="F:hydrolase activity, acting on acid carbon-carbon bonds, in ketonic substances"/>
    <property type="evidence" value="ECO:0007669"/>
    <property type="project" value="InterPro"/>
</dbReference>
<dbReference type="GO" id="GO:0009099">
    <property type="term" value="P:L-valine biosynthetic process"/>
    <property type="evidence" value="ECO:0007669"/>
    <property type="project" value="TreeGrafter"/>
</dbReference>
<gene>
    <name evidence="8" type="ORF">SAMN05216259_11452</name>
</gene>
<evidence type="ECO:0000256" key="3">
    <source>
        <dbReference type="RuleBase" id="RU362132"/>
    </source>
</evidence>
<feature type="compositionally biased region" description="Basic and acidic residues" evidence="4">
    <location>
        <begin position="622"/>
        <end position="637"/>
    </location>
</feature>
<dbReference type="InterPro" id="IPR012000">
    <property type="entry name" value="Thiamin_PyroP_enz_cen_dom"/>
</dbReference>
<evidence type="ECO:0000256" key="1">
    <source>
        <dbReference type="ARBA" id="ARBA00007812"/>
    </source>
</evidence>
<keyword evidence="8" id="KW-0378">Hydrolase</keyword>
<feature type="compositionally biased region" description="Low complexity" evidence="4">
    <location>
        <begin position="639"/>
        <end position="664"/>
    </location>
</feature>
<organism evidence="8 9">
    <name type="scientific">Actinacidiphila guanduensis</name>
    <dbReference type="NCBI Taxonomy" id="310781"/>
    <lineage>
        <taxon>Bacteria</taxon>
        <taxon>Bacillati</taxon>
        <taxon>Actinomycetota</taxon>
        <taxon>Actinomycetes</taxon>
        <taxon>Kitasatosporales</taxon>
        <taxon>Streptomycetaceae</taxon>
        <taxon>Actinacidiphila</taxon>
    </lineage>
</organism>
<dbReference type="InterPro" id="IPR045229">
    <property type="entry name" value="TPP_enz"/>
</dbReference>
<dbReference type="GO" id="GO:0050660">
    <property type="term" value="F:flavin adenine dinucleotide binding"/>
    <property type="evidence" value="ECO:0007669"/>
    <property type="project" value="TreeGrafter"/>
</dbReference>
<evidence type="ECO:0000313" key="8">
    <source>
        <dbReference type="EMBL" id="SDO91566.1"/>
    </source>
</evidence>
<comment type="similarity">
    <text evidence="1 3">Belongs to the TPP enzyme family.</text>
</comment>
<feature type="domain" description="Thiamine pyrophosphate enzyme N-terminal TPP-binding" evidence="7">
    <location>
        <begin position="65"/>
        <end position="144"/>
    </location>
</feature>
<dbReference type="Gene3D" id="3.40.50.970">
    <property type="match status" value="2"/>
</dbReference>
<dbReference type="GO" id="GO:0030976">
    <property type="term" value="F:thiamine pyrophosphate binding"/>
    <property type="evidence" value="ECO:0007669"/>
    <property type="project" value="InterPro"/>
</dbReference>
<feature type="domain" description="Thiamine pyrophosphate enzyme TPP-binding" evidence="6">
    <location>
        <begin position="434"/>
        <end position="595"/>
    </location>
</feature>
<dbReference type="PANTHER" id="PTHR18968:SF9">
    <property type="entry name" value="3D-(3,5_4)-TRIHYDROXYCYCLOHEXANE-1,2-DIONE HYDROLASE"/>
    <property type="match status" value="1"/>
</dbReference>
<dbReference type="Pfam" id="PF02775">
    <property type="entry name" value="TPP_enzyme_C"/>
    <property type="match status" value="1"/>
</dbReference>
<dbReference type="GO" id="GO:0003984">
    <property type="term" value="F:acetolactate synthase activity"/>
    <property type="evidence" value="ECO:0007669"/>
    <property type="project" value="TreeGrafter"/>
</dbReference>
<protein>
    <submittedName>
        <fullName evidence="8">3D-(3,5/4)-trihydroxycyclohexane-1,2-dione hydrolase</fullName>
    </submittedName>
</protein>
<dbReference type="InterPro" id="IPR011766">
    <property type="entry name" value="TPP_enzyme_TPP-bd"/>
</dbReference>
<evidence type="ECO:0000259" key="7">
    <source>
        <dbReference type="Pfam" id="PF02776"/>
    </source>
</evidence>
<evidence type="ECO:0000256" key="2">
    <source>
        <dbReference type="ARBA" id="ARBA00023052"/>
    </source>
</evidence>
<proteinExistence type="inferred from homology"/>
<keyword evidence="2 3" id="KW-0786">Thiamine pyrophosphate</keyword>
<evidence type="ECO:0000256" key="4">
    <source>
        <dbReference type="SAM" id="MobiDB-lite"/>
    </source>
</evidence>
<dbReference type="PANTHER" id="PTHR18968">
    <property type="entry name" value="THIAMINE PYROPHOSPHATE ENZYMES"/>
    <property type="match status" value="1"/>
</dbReference>
<keyword evidence="9" id="KW-1185">Reference proteome</keyword>
<evidence type="ECO:0000259" key="6">
    <source>
        <dbReference type="Pfam" id="PF02775"/>
    </source>
</evidence>
<dbReference type="SUPFAM" id="SSF52467">
    <property type="entry name" value="DHS-like NAD/FAD-binding domain"/>
    <property type="match status" value="1"/>
</dbReference>
<dbReference type="InterPro" id="IPR029061">
    <property type="entry name" value="THDP-binding"/>
</dbReference>
<dbReference type="STRING" id="310781.SAMN05216259_11452"/>